<evidence type="ECO:0000256" key="5">
    <source>
        <dbReference type="ARBA" id="ARBA00022840"/>
    </source>
</evidence>
<keyword evidence="13" id="KW-0670">Pyruvate</keyword>
<dbReference type="GO" id="GO:0005524">
    <property type="term" value="F:ATP binding"/>
    <property type="evidence" value="ECO:0007669"/>
    <property type="project" value="UniProtKB-UniRule"/>
</dbReference>
<organism evidence="13 14">
    <name type="scientific">Symbiodinium microadriaticum</name>
    <name type="common">Dinoflagellate</name>
    <name type="synonym">Zooxanthella microadriatica</name>
    <dbReference type="NCBI Taxonomy" id="2951"/>
    <lineage>
        <taxon>Eukaryota</taxon>
        <taxon>Sar</taxon>
        <taxon>Alveolata</taxon>
        <taxon>Dinophyceae</taxon>
        <taxon>Suessiales</taxon>
        <taxon>Symbiodiniaceae</taxon>
        <taxon>Symbiodinium</taxon>
    </lineage>
</organism>
<evidence type="ECO:0000313" key="13">
    <source>
        <dbReference type="EMBL" id="OLP75551.1"/>
    </source>
</evidence>
<sequence>MWTRLAGASQWFCEPQSQPKAKNRQRVSALEQIPDESSNKPAKPDTRGAAQKESEAKLFGALLANRLYMARKQSVLEEQISSLQSSLDGERTLCSAFVKHAVWFMAFVAIPYLLQRILVENVSDFTFARFSNMVETGLRIGSLFPMVSDPNGPRTSLLSAVASSNLTVDAYAGEIGSIVRTGHSIVERVLFSVPKLALLPGILVSQPWLLLLVLPGNMGLDFVRAKAFAHLTSRMEKLNREIQELASRRSNMEQHDTESAEILQRVGASSFAEVQWRLRARHLQDKFLRLQALRLFRGFVDTLYIQDFVAPGIEIAIAYLLQFQQITAVDIWVYTRVVEDAQNTLLVRFRREAALATVKTNVERLQALSKRLKNRTRLRCKVDSGASAMQVRNLSYSRGSQLQVRLGSVSLEAGKAYAVTGPAWAPVLRTILRRQLVAVPEERFHELVAAEVSFLATAKSSLNKTDKEASEEGKEGGSGRGFAGRDERALGGMNQEIVTWCDTRDMVPFIQTEIPKRFALRIRLIETLEGWQVAVIFVVGVAGVVLAVVVVLVVVAWWYRELVLLNYSTQDSKHLIKTLKAIRDEGRDVIGVSASGIYKLHKMKQQDTKFLDRWLDGFLLSRIGTNALFDQFVAIASKQDGGLGRCNASKVCEHAAQMSAYLCYQRFGHEPKYTVEDFKAGEMGPQAKPCLFSYIPSYLRYIMCELLKNSFRATLMTSSSVDDISKRPVRIRVCRDEHRVAILVSDEAGGIPFEVRADLLHGCVLQCLSCGGGAMKVGDRIWSYMYGCNGCGKSTLFGLLAACGKHQPELPAGIDQLYFAVASERKARGKYEKQRDSQRAELEELSTELEKAHAALQQKTKELHRQVQVNNERAEKMSLQACTARQCETELLGALMEHAAMQLSVREEPSPVQKLRTELEVARFMLSEEQEAADELRRKLQHQQSMTFELEQFAELQRSNFLHEHRRHKAFEADVEKFSSTWGKDTPA</sequence>
<feature type="coiled-coil region" evidence="9">
    <location>
        <begin position="828"/>
        <end position="866"/>
    </location>
</feature>
<dbReference type="GO" id="GO:0005759">
    <property type="term" value="C:mitochondrial matrix"/>
    <property type="evidence" value="ECO:0007669"/>
    <property type="project" value="UniProtKB-SubCell"/>
</dbReference>
<dbReference type="InterPro" id="IPR039028">
    <property type="entry name" value="BCKD/PDK"/>
</dbReference>
<dbReference type="Proteomes" id="UP000186817">
    <property type="component" value="Unassembled WGS sequence"/>
</dbReference>
<proteinExistence type="inferred from homology"/>
<dbReference type="EC" id="2.7.11.-" evidence="8"/>
<feature type="coiled-coil region" evidence="9">
    <location>
        <begin position="228"/>
        <end position="255"/>
    </location>
</feature>
<evidence type="ECO:0000256" key="6">
    <source>
        <dbReference type="ARBA" id="ARBA00023128"/>
    </source>
</evidence>
<comment type="subcellular location">
    <subcellularLocation>
        <location evidence="8">Mitochondrion matrix</location>
    </subcellularLocation>
</comment>
<feature type="region of interest" description="Disordered" evidence="10">
    <location>
        <begin position="1"/>
        <end position="51"/>
    </location>
</feature>
<feature type="compositionally biased region" description="Basic and acidic residues" evidence="10">
    <location>
        <begin position="42"/>
        <end position="51"/>
    </location>
</feature>
<evidence type="ECO:0000256" key="11">
    <source>
        <dbReference type="SAM" id="Phobius"/>
    </source>
</evidence>
<dbReference type="Pfam" id="PF10436">
    <property type="entry name" value="BCDHK_Adom3"/>
    <property type="match status" value="1"/>
</dbReference>
<evidence type="ECO:0000256" key="8">
    <source>
        <dbReference type="RuleBase" id="RU366032"/>
    </source>
</evidence>
<evidence type="ECO:0000259" key="12">
    <source>
        <dbReference type="Pfam" id="PF10436"/>
    </source>
</evidence>
<dbReference type="SUPFAM" id="SSF69012">
    <property type="entry name" value="alpha-ketoacid dehydrogenase kinase, N-terminal domain"/>
    <property type="match status" value="1"/>
</dbReference>
<keyword evidence="11" id="KW-1133">Transmembrane helix</keyword>
<dbReference type="InterPro" id="IPR036890">
    <property type="entry name" value="HATPase_C_sf"/>
</dbReference>
<dbReference type="GO" id="GO:0010906">
    <property type="term" value="P:regulation of glucose metabolic process"/>
    <property type="evidence" value="ECO:0007669"/>
    <property type="project" value="TreeGrafter"/>
</dbReference>
<evidence type="ECO:0000256" key="2">
    <source>
        <dbReference type="ARBA" id="ARBA00022679"/>
    </source>
</evidence>
<keyword evidence="9" id="KW-0175">Coiled coil</keyword>
<dbReference type="SUPFAM" id="SSF55874">
    <property type="entry name" value="ATPase domain of HSP90 chaperone/DNA topoisomerase II/histidine kinase"/>
    <property type="match status" value="1"/>
</dbReference>
<gene>
    <name evidence="13" type="primary">PDK4</name>
    <name evidence="13" type="ORF">AK812_SmicGene44633</name>
</gene>
<keyword evidence="2 8" id="KW-0808">Transferase</keyword>
<feature type="domain" description="Branched-chain alpha-ketoacid dehydrogenase kinase/Pyruvate dehydrogenase kinase N-terminal" evidence="12">
    <location>
        <begin position="508"/>
        <end position="640"/>
    </location>
</feature>
<feature type="transmembrane region" description="Helical" evidence="11">
    <location>
        <begin position="533"/>
        <end position="559"/>
    </location>
</feature>
<feature type="coiled-coil region" evidence="9">
    <location>
        <begin position="919"/>
        <end position="946"/>
    </location>
</feature>
<accession>A0A1Q9BXZ6</accession>
<comment type="caution">
    <text evidence="13">The sequence shown here is derived from an EMBL/GenBank/DDBJ whole genome shotgun (WGS) entry which is preliminary data.</text>
</comment>
<feature type="transmembrane region" description="Helical" evidence="11">
    <location>
        <begin position="196"/>
        <end position="214"/>
    </location>
</feature>
<protein>
    <recommendedName>
        <fullName evidence="8">Protein-serine/threonine kinase</fullName>
        <ecNumber evidence="8">2.7.11.-</ecNumber>
    </recommendedName>
</protein>
<keyword evidence="14" id="KW-1185">Reference proteome</keyword>
<comment type="similarity">
    <text evidence="1 8">Belongs to the PDK/BCKDK protein kinase family.</text>
</comment>
<evidence type="ECO:0000256" key="4">
    <source>
        <dbReference type="ARBA" id="ARBA00022777"/>
    </source>
</evidence>
<feature type="region of interest" description="Disordered" evidence="10">
    <location>
        <begin position="465"/>
        <end position="486"/>
    </location>
</feature>
<reference evidence="13 14" key="1">
    <citation type="submission" date="2016-02" db="EMBL/GenBank/DDBJ databases">
        <title>Genome analysis of coral dinoflagellate symbionts highlights evolutionary adaptations to a symbiotic lifestyle.</title>
        <authorList>
            <person name="Aranda M."/>
            <person name="Li Y."/>
            <person name="Liew Y.J."/>
            <person name="Baumgarten S."/>
            <person name="Simakov O."/>
            <person name="Wilson M."/>
            <person name="Piel J."/>
            <person name="Ashoor H."/>
            <person name="Bougouffa S."/>
            <person name="Bajic V.B."/>
            <person name="Ryu T."/>
            <person name="Ravasi T."/>
            <person name="Bayer T."/>
            <person name="Micklem G."/>
            <person name="Kim H."/>
            <person name="Bhak J."/>
            <person name="Lajeunesse T.C."/>
            <person name="Voolstra C.R."/>
        </authorList>
    </citation>
    <scope>NUCLEOTIDE SEQUENCE [LARGE SCALE GENOMIC DNA]</scope>
    <source>
        <strain evidence="13 14">CCMP2467</strain>
    </source>
</reference>
<dbReference type="PANTHER" id="PTHR11947:SF3">
    <property type="entry name" value="[PYRUVATE DEHYDROGENASE (ACETYL-TRANSFERRING)] KINASE, MITOCHONDRIAL"/>
    <property type="match status" value="1"/>
</dbReference>
<dbReference type="InterPro" id="IPR018955">
    <property type="entry name" value="BCDHK/PDK_N"/>
</dbReference>
<comment type="catalytic activity">
    <reaction evidence="7">
        <text>L-seryl-[pyruvate dehydrogenase E1 alpha subunit] + ATP = O-phospho-L-seryl-[pyruvate dehydrogenase E1 alpha subunit] + ADP + H(+)</text>
        <dbReference type="Rhea" id="RHEA:23052"/>
        <dbReference type="Rhea" id="RHEA-COMP:13689"/>
        <dbReference type="Rhea" id="RHEA-COMP:13690"/>
        <dbReference type="ChEBI" id="CHEBI:15378"/>
        <dbReference type="ChEBI" id="CHEBI:29999"/>
        <dbReference type="ChEBI" id="CHEBI:30616"/>
        <dbReference type="ChEBI" id="CHEBI:83421"/>
        <dbReference type="ChEBI" id="CHEBI:456216"/>
        <dbReference type="EC" id="2.7.11.2"/>
    </reaction>
</comment>
<keyword evidence="11" id="KW-0472">Membrane</keyword>
<name>A0A1Q9BXZ6_SYMMI</name>
<feature type="transmembrane region" description="Helical" evidence="11">
    <location>
        <begin position="101"/>
        <end position="119"/>
    </location>
</feature>
<evidence type="ECO:0000256" key="3">
    <source>
        <dbReference type="ARBA" id="ARBA00022741"/>
    </source>
</evidence>
<evidence type="ECO:0000256" key="9">
    <source>
        <dbReference type="SAM" id="Coils"/>
    </source>
</evidence>
<keyword evidence="5 8" id="KW-0067">ATP-binding</keyword>
<dbReference type="EMBL" id="LSRX01002410">
    <property type="protein sequence ID" value="OLP75551.1"/>
    <property type="molecule type" value="Genomic_DNA"/>
</dbReference>
<keyword evidence="6 8" id="KW-0496">Mitochondrion</keyword>
<dbReference type="InterPro" id="IPR036784">
    <property type="entry name" value="AK/P_DHK_N_sf"/>
</dbReference>
<dbReference type="Gene3D" id="1.20.140.20">
    <property type="entry name" value="Alpha-ketoacid/pyruvate dehydrogenase kinase, N-terminal domain"/>
    <property type="match status" value="1"/>
</dbReference>
<dbReference type="AlphaFoldDB" id="A0A1Q9BXZ6"/>
<dbReference type="Gene3D" id="3.30.565.10">
    <property type="entry name" value="Histidine kinase-like ATPase, C-terminal domain"/>
    <property type="match status" value="1"/>
</dbReference>
<keyword evidence="3 8" id="KW-0547">Nucleotide-binding</keyword>
<evidence type="ECO:0000256" key="10">
    <source>
        <dbReference type="SAM" id="MobiDB-lite"/>
    </source>
</evidence>
<evidence type="ECO:0000313" key="14">
    <source>
        <dbReference type="Proteomes" id="UP000186817"/>
    </source>
</evidence>
<dbReference type="PANTHER" id="PTHR11947">
    <property type="entry name" value="PYRUVATE DEHYDROGENASE KINASE"/>
    <property type="match status" value="1"/>
</dbReference>
<evidence type="ECO:0000256" key="7">
    <source>
        <dbReference type="ARBA" id="ARBA00048201"/>
    </source>
</evidence>
<keyword evidence="11" id="KW-0812">Transmembrane</keyword>
<keyword evidence="4 8" id="KW-0418">Kinase</keyword>
<dbReference type="OrthoDB" id="407390at2759"/>
<dbReference type="GO" id="GO:0004740">
    <property type="term" value="F:pyruvate dehydrogenase (acetyl-transferring) kinase activity"/>
    <property type="evidence" value="ECO:0007669"/>
    <property type="project" value="UniProtKB-EC"/>
</dbReference>
<evidence type="ECO:0000256" key="1">
    <source>
        <dbReference type="ARBA" id="ARBA00006155"/>
    </source>
</evidence>